<dbReference type="GO" id="GO:0003677">
    <property type="term" value="F:DNA binding"/>
    <property type="evidence" value="ECO:0007669"/>
    <property type="project" value="UniProtKB-UniRule"/>
</dbReference>
<feature type="compositionally biased region" description="Basic and acidic residues" evidence="8">
    <location>
        <begin position="296"/>
        <end position="305"/>
    </location>
</feature>
<keyword evidence="2 7" id="KW-0805">Transcription regulation</keyword>
<comment type="function">
    <text evidence="6 7">Recruits TFIIH to the initiation complex and stimulates the RNA polymerase II C-terminal domain kinase and DNA-dependent ATPase activities of TFIIH. Both TFIIH and TFIIE are required for promoter clearance by RNA polymerase.</text>
</comment>
<dbReference type="EMBL" id="SKBN01000291">
    <property type="protein sequence ID" value="TGJ79396.1"/>
    <property type="molecule type" value="Genomic_DNA"/>
</dbReference>
<evidence type="ECO:0000313" key="11">
    <source>
        <dbReference type="Proteomes" id="UP000297716"/>
    </source>
</evidence>
<dbReference type="Pfam" id="PF02186">
    <property type="entry name" value="TFIIE_beta"/>
    <property type="match status" value="1"/>
</dbReference>
<dbReference type="PANTHER" id="PTHR12716">
    <property type="entry name" value="TRANSCRIPTION INITIATION FACTOR IIE, BETA SUBUNIT"/>
    <property type="match status" value="1"/>
</dbReference>
<sequence length="305" mass="33956">MPSMASTKFNNNGKRLAPPSPSTGSNASPAKSDGTPSSASKRQKRDNVGSIRDRASPTPTPAAAAAAAKATDFGTHMMTQLTYVVDFLKAKRAPKTLQEVLDHLTLHNLPEHQQRLFVNLMHKHSRIDHIPAPKTAKSAAGEQPPAWRAGKYQFKAKIPGVHNKVTLLEHLQHKTDASSLSVKDLKDGWPDCDQAITDLENEHKILVVRTKKDNHAKFVWLDDPRLSHAVDPEFLNMWHRIELPTSDDMVRKLLALGQKPASEAPLNNMKATNKAAKKRKNTRPPKHQSNAHMAHLLKDYSHMKR</sequence>
<dbReference type="Pfam" id="PF22254">
    <property type="entry name" value="TFA2_E-tether"/>
    <property type="match status" value="1"/>
</dbReference>
<feature type="compositionally biased region" description="Basic residues" evidence="8">
    <location>
        <begin position="275"/>
        <end position="286"/>
    </location>
</feature>
<dbReference type="GO" id="GO:0006367">
    <property type="term" value="P:transcription initiation at RNA polymerase II promoter"/>
    <property type="evidence" value="ECO:0007669"/>
    <property type="project" value="UniProtKB-UniRule"/>
</dbReference>
<feature type="region of interest" description="Disordered" evidence="8">
    <location>
        <begin position="261"/>
        <end position="305"/>
    </location>
</feature>
<dbReference type="Pfam" id="PF18121">
    <property type="entry name" value="TFA2_Winged_2"/>
    <property type="match status" value="1"/>
</dbReference>
<comment type="subcellular location">
    <subcellularLocation>
        <location evidence="1 7">Nucleus</location>
    </subcellularLocation>
</comment>
<dbReference type="InterPro" id="IPR003166">
    <property type="entry name" value="TFIIE_bsu_DNA-bd"/>
</dbReference>
<protein>
    <recommendedName>
        <fullName evidence="7">Transcription initiation factor IIE subunit beta</fullName>
    </recommendedName>
</protein>
<evidence type="ECO:0000256" key="7">
    <source>
        <dbReference type="PIRNR" id="PIRNR016398"/>
    </source>
</evidence>
<dbReference type="OrthoDB" id="5323195at2759"/>
<feature type="compositionally biased region" description="Polar residues" evidence="8">
    <location>
        <begin position="22"/>
        <end position="40"/>
    </location>
</feature>
<keyword evidence="3 7" id="KW-0238">DNA-binding</keyword>
<gene>
    <name evidence="10" type="ORF">E0Z10_g9366</name>
</gene>
<evidence type="ECO:0000256" key="8">
    <source>
        <dbReference type="SAM" id="MobiDB-lite"/>
    </source>
</evidence>
<keyword evidence="5 7" id="KW-0539">Nucleus</keyword>
<dbReference type="PIRSF" id="PIRSF016398">
    <property type="entry name" value="TFIIE-beta"/>
    <property type="match status" value="1"/>
</dbReference>
<keyword evidence="11" id="KW-1185">Reference proteome</keyword>
<organism evidence="10 11">
    <name type="scientific">Xylaria hypoxylon</name>
    <dbReference type="NCBI Taxonomy" id="37992"/>
    <lineage>
        <taxon>Eukaryota</taxon>
        <taxon>Fungi</taxon>
        <taxon>Dikarya</taxon>
        <taxon>Ascomycota</taxon>
        <taxon>Pezizomycotina</taxon>
        <taxon>Sordariomycetes</taxon>
        <taxon>Xylariomycetidae</taxon>
        <taxon>Xylariales</taxon>
        <taxon>Xylariaceae</taxon>
        <taxon>Xylaria</taxon>
    </lineage>
</organism>
<dbReference type="InterPro" id="IPR040501">
    <property type="entry name" value="TFA2_Winged_2"/>
</dbReference>
<evidence type="ECO:0000256" key="6">
    <source>
        <dbReference type="ARBA" id="ARBA00025581"/>
    </source>
</evidence>
<evidence type="ECO:0000256" key="1">
    <source>
        <dbReference type="ARBA" id="ARBA00004123"/>
    </source>
</evidence>
<evidence type="ECO:0000259" key="9">
    <source>
        <dbReference type="PROSITE" id="PS51351"/>
    </source>
</evidence>
<dbReference type="STRING" id="37992.A0A4Z0YP78"/>
<name>A0A4Z0YP78_9PEZI</name>
<evidence type="ECO:0000256" key="5">
    <source>
        <dbReference type="ARBA" id="ARBA00023242"/>
    </source>
</evidence>
<evidence type="ECO:0000256" key="4">
    <source>
        <dbReference type="ARBA" id="ARBA00023163"/>
    </source>
</evidence>
<dbReference type="AlphaFoldDB" id="A0A4Z0YP78"/>
<dbReference type="InterPro" id="IPR016656">
    <property type="entry name" value="TFIIE-bsu"/>
</dbReference>
<dbReference type="GO" id="GO:0005673">
    <property type="term" value="C:transcription factor TFIIE complex"/>
    <property type="evidence" value="ECO:0007669"/>
    <property type="project" value="UniProtKB-UniRule"/>
</dbReference>
<comment type="similarity">
    <text evidence="7">Belongs to the TFIIE beta subunit family.</text>
</comment>
<evidence type="ECO:0000256" key="2">
    <source>
        <dbReference type="ARBA" id="ARBA00023015"/>
    </source>
</evidence>
<dbReference type="PROSITE" id="PS51351">
    <property type="entry name" value="TFIIE_BETA_C"/>
    <property type="match status" value="1"/>
</dbReference>
<feature type="region of interest" description="Disordered" evidence="8">
    <location>
        <begin position="1"/>
        <end position="63"/>
    </location>
</feature>
<accession>A0A4Z0YP78</accession>
<evidence type="ECO:0000256" key="3">
    <source>
        <dbReference type="ARBA" id="ARBA00023125"/>
    </source>
</evidence>
<dbReference type="GO" id="GO:0001097">
    <property type="term" value="F:TFIIH-class transcription factor complex binding"/>
    <property type="evidence" value="ECO:0007669"/>
    <property type="project" value="TreeGrafter"/>
</dbReference>
<comment type="caution">
    <text evidence="10">The sequence shown here is derived from an EMBL/GenBank/DDBJ whole genome shotgun (WGS) entry which is preliminary data.</text>
</comment>
<reference evidence="10 11" key="1">
    <citation type="submission" date="2019-03" db="EMBL/GenBank/DDBJ databases">
        <title>Draft genome sequence of Xylaria hypoxylon DSM 108379, a ubiquitous saprotrophic-parasitic fungi on hardwood.</title>
        <authorList>
            <person name="Buettner E."/>
            <person name="Leonhardt S."/>
            <person name="Gebauer A.M."/>
            <person name="Liers C."/>
            <person name="Hofrichter M."/>
            <person name="Kellner H."/>
        </authorList>
    </citation>
    <scope>NUCLEOTIDE SEQUENCE [LARGE SCALE GENOMIC DNA]</scope>
    <source>
        <strain evidence="10 11">DSM 108379</strain>
    </source>
</reference>
<proteinExistence type="inferred from homology"/>
<evidence type="ECO:0000313" key="10">
    <source>
        <dbReference type="EMBL" id="TGJ79396.1"/>
    </source>
</evidence>
<comment type="subunit">
    <text evidence="7">Tetramer of two alpha and two beta chains.</text>
</comment>
<dbReference type="InterPro" id="IPR054600">
    <property type="entry name" value="TFA2_E-tether"/>
</dbReference>
<dbReference type="PANTHER" id="PTHR12716:SF8">
    <property type="entry name" value="TRANSCRIPTION INITIATION FACTOR IIE SUBUNIT BETA"/>
    <property type="match status" value="1"/>
</dbReference>
<dbReference type="Proteomes" id="UP000297716">
    <property type="component" value="Unassembled WGS sequence"/>
</dbReference>
<feature type="compositionally biased region" description="Polar residues" evidence="8">
    <location>
        <begin position="1"/>
        <end position="13"/>
    </location>
</feature>
<feature type="compositionally biased region" description="Basic and acidic residues" evidence="8">
    <location>
        <begin position="45"/>
        <end position="55"/>
    </location>
</feature>
<feature type="domain" description="TFIIE beta" evidence="9">
    <location>
        <begin position="66"/>
        <end position="161"/>
    </location>
</feature>
<keyword evidence="4 7" id="KW-0804">Transcription</keyword>